<keyword evidence="1" id="KW-0472">Membrane</keyword>
<dbReference type="RefSeq" id="WP_377558307.1">
    <property type="nucleotide sequence ID" value="NZ_JBHUHQ010000020.1"/>
</dbReference>
<dbReference type="Pfam" id="PF09648">
    <property type="entry name" value="YycI"/>
    <property type="match status" value="1"/>
</dbReference>
<keyword evidence="1" id="KW-1133">Transmembrane helix</keyword>
<evidence type="ECO:0000256" key="1">
    <source>
        <dbReference type="SAM" id="Phobius"/>
    </source>
</evidence>
<keyword evidence="4" id="KW-1185">Reference proteome</keyword>
<accession>A0ABW4W1R1</accession>
<evidence type="ECO:0000259" key="2">
    <source>
        <dbReference type="Pfam" id="PF09648"/>
    </source>
</evidence>
<sequence length="308" mass="36137">MQWGQIKTLFILCFLLLDIYLLVLFLEKEQEADRPFLNNPDLSIEETLEQEKIGIPDELPEELPDEAFIQANQKHFTDEELDRITSLENQKVTNVNKNMIVSIFEEPITLPEKSSEEAIEQLVKSNILFPEEFSFEYWDTDTNILVFFQRKNERAIYFNQNALLLVYLNDDNEFVAYTQSMLGEPESNNDKKSLISPILAIDTLYEENQLFSGQAVTDMDIGYYTMFPLDNGTQVFVPTWKLTVDEERDLFVNATERLVYPNNEGFIEEAINRNLERVRLIKDQPDLKEEMVNILLEKYEVINRSEEE</sequence>
<keyword evidence="1" id="KW-0812">Transmembrane</keyword>
<feature type="transmembrane region" description="Helical" evidence="1">
    <location>
        <begin position="6"/>
        <end position="26"/>
    </location>
</feature>
<reference evidence="4" key="1">
    <citation type="journal article" date="2019" name="Int. J. Syst. Evol. Microbiol.">
        <title>The Global Catalogue of Microorganisms (GCM) 10K type strain sequencing project: providing services to taxonomists for standard genome sequencing and annotation.</title>
        <authorList>
            <consortium name="The Broad Institute Genomics Platform"/>
            <consortium name="The Broad Institute Genome Sequencing Center for Infectious Disease"/>
            <person name="Wu L."/>
            <person name="Ma J."/>
        </authorList>
    </citation>
    <scope>NUCLEOTIDE SEQUENCE [LARGE SCALE GENOMIC DNA]</scope>
    <source>
        <strain evidence="4">R28</strain>
    </source>
</reference>
<dbReference type="Proteomes" id="UP001597383">
    <property type="component" value="Unassembled WGS sequence"/>
</dbReference>
<gene>
    <name evidence="3" type="ORF">ACFSJF_15415</name>
</gene>
<comment type="caution">
    <text evidence="3">The sequence shown here is derived from an EMBL/GenBank/DDBJ whole genome shotgun (WGS) entry which is preliminary data.</text>
</comment>
<feature type="domain" description="Regulatory protein YycH-like" evidence="2">
    <location>
        <begin position="43"/>
        <end position="255"/>
    </location>
</feature>
<organism evidence="3 4">
    <name type="scientific">Ornithinibacillus salinisoli</name>
    <dbReference type="NCBI Taxonomy" id="1848459"/>
    <lineage>
        <taxon>Bacteria</taxon>
        <taxon>Bacillati</taxon>
        <taxon>Bacillota</taxon>
        <taxon>Bacilli</taxon>
        <taxon>Bacillales</taxon>
        <taxon>Bacillaceae</taxon>
        <taxon>Ornithinibacillus</taxon>
    </lineage>
</organism>
<dbReference type="InterPro" id="IPR018604">
    <property type="entry name" value="YycI-like"/>
</dbReference>
<proteinExistence type="predicted"/>
<evidence type="ECO:0000313" key="4">
    <source>
        <dbReference type="Proteomes" id="UP001597383"/>
    </source>
</evidence>
<dbReference type="Gene3D" id="2.40.128.690">
    <property type="entry name" value="YycH protein, domain 3-like"/>
    <property type="match status" value="1"/>
</dbReference>
<dbReference type="EMBL" id="JBHUHQ010000020">
    <property type="protein sequence ID" value="MFD2045664.1"/>
    <property type="molecule type" value="Genomic_DNA"/>
</dbReference>
<name>A0ABW4W1R1_9BACI</name>
<evidence type="ECO:0000313" key="3">
    <source>
        <dbReference type="EMBL" id="MFD2045664.1"/>
    </source>
</evidence>
<protein>
    <submittedName>
        <fullName evidence="3">Two-component system regulatory protein YycI</fullName>
    </submittedName>
</protein>